<gene>
    <name evidence="7" type="ORF">ACFOOI_06150</name>
</gene>
<name>A0ABV7YTQ6_9BACT</name>
<evidence type="ECO:0000259" key="6">
    <source>
        <dbReference type="Pfam" id="PF08281"/>
    </source>
</evidence>
<dbReference type="InterPro" id="IPR013324">
    <property type="entry name" value="RNA_pol_sigma_r3/r4-like"/>
</dbReference>
<comment type="similarity">
    <text evidence="1">Belongs to the sigma-70 factor family. ECF subfamily.</text>
</comment>
<dbReference type="Pfam" id="PF04542">
    <property type="entry name" value="Sigma70_r2"/>
    <property type="match status" value="1"/>
</dbReference>
<organism evidence="7 8">
    <name type="scientific">Lacihabitans lacunae</name>
    <dbReference type="NCBI Taxonomy" id="1028214"/>
    <lineage>
        <taxon>Bacteria</taxon>
        <taxon>Pseudomonadati</taxon>
        <taxon>Bacteroidota</taxon>
        <taxon>Cytophagia</taxon>
        <taxon>Cytophagales</taxon>
        <taxon>Leadbetterellaceae</taxon>
        <taxon>Lacihabitans</taxon>
    </lineage>
</organism>
<evidence type="ECO:0000256" key="2">
    <source>
        <dbReference type="ARBA" id="ARBA00023015"/>
    </source>
</evidence>
<evidence type="ECO:0000259" key="5">
    <source>
        <dbReference type="Pfam" id="PF04542"/>
    </source>
</evidence>
<dbReference type="PANTHER" id="PTHR43133:SF60">
    <property type="entry name" value="RNA POLYMERASE SIGMA FACTOR SIGV"/>
    <property type="match status" value="1"/>
</dbReference>
<evidence type="ECO:0000256" key="3">
    <source>
        <dbReference type="ARBA" id="ARBA00023082"/>
    </source>
</evidence>
<proteinExistence type="inferred from homology"/>
<dbReference type="NCBIfam" id="TIGR02937">
    <property type="entry name" value="sigma70-ECF"/>
    <property type="match status" value="1"/>
</dbReference>
<dbReference type="InterPro" id="IPR007627">
    <property type="entry name" value="RNA_pol_sigma70_r2"/>
</dbReference>
<protein>
    <submittedName>
        <fullName evidence="7">RNA polymerase sigma factor</fullName>
    </submittedName>
</protein>
<dbReference type="Proteomes" id="UP001595616">
    <property type="component" value="Unassembled WGS sequence"/>
</dbReference>
<evidence type="ECO:0000313" key="7">
    <source>
        <dbReference type="EMBL" id="MFC3810227.1"/>
    </source>
</evidence>
<dbReference type="InterPro" id="IPR013325">
    <property type="entry name" value="RNA_pol_sigma_r2"/>
</dbReference>
<dbReference type="EMBL" id="JBHRYQ010000001">
    <property type="protein sequence ID" value="MFC3810227.1"/>
    <property type="molecule type" value="Genomic_DNA"/>
</dbReference>
<dbReference type="SUPFAM" id="SSF88946">
    <property type="entry name" value="Sigma2 domain of RNA polymerase sigma factors"/>
    <property type="match status" value="1"/>
</dbReference>
<keyword evidence="4" id="KW-0804">Transcription</keyword>
<sequence length="182" mass="21261">MVQMTQTYSEELLIKGLKQKSEAHFSYLIKNYENAIGLVVSKFNINGQDKEDLMQEIWIKVFNKISTFESDKGGIYAWIKKMTSNLCIDWLRKNKKVSVLGLEGYENVLRDQTFNSEKQTHSDLLKELFNKDLENRPSTKSVKLYYFEDLTVKEISKELKMPIGTVKSQIRLATMRFRQTVA</sequence>
<comment type="caution">
    <text evidence="7">The sequence shown here is derived from an EMBL/GenBank/DDBJ whole genome shotgun (WGS) entry which is preliminary data.</text>
</comment>
<accession>A0ABV7YTQ6</accession>
<keyword evidence="2" id="KW-0805">Transcription regulation</keyword>
<dbReference type="InterPro" id="IPR014284">
    <property type="entry name" value="RNA_pol_sigma-70_dom"/>
</dbReference>
<dbReference type="RefSeq" id="WP_379836176.1">
    <property type="nucleotide sequence ID" value="NZ_JBHRYQ010000001.1"/>
</dbReference>
<evidence type="ECO:0000256" key="1">
    <source>
        <dbReference type="ARBA" id="ARBA00010641"/>
    </source>
</evidence>
<dbReference type="SUPFAM" id="SSF88659">
    <property type="entry name" value="Sigma3 and sigma4 domains of RNA polymerase sigma factors"/>
    <property type="match status" value="1"/>
</dbReference>
<evidence type="ECO:0000313" key="8">
    <source>
        <dbReference type="Proteomes" id="UP001595616"/>
    </source>
</evidence>
<dbReference type="Gene3D" id="1.10.1740.10">
    <property type="match status" value="1"/>
</dbReference>
<dbReference type="InterPro" id="IPR036388">
    <property type="entry name" value="WH-like_DNA-bd_sf"/>
</dbReference>
<keyword evidence="8" id="KW-1185">Reference proteome</keyword>
<evidence type="ECO:0000256" key="4">
    <source>
        <dbReference type="ARBA" id="ARBA00023163"/>
    </source>
</evidence>
<dbReference type="Gene3D" id="1.10.10.10">
    <property type="entry name" value="Winged helix-like DNA-binding domain superfamily/Winged helix DNA-binding domain"/>
    <property type="match status" value="1"/>
</dbReference>
<reference evidence="8" key="1">
    <citation type="journal article" date="2019" name="Int. J. Syst. Evol. Microbiol.">
        <title>The Global Catalogue of Microorganisms (GCM) 10K type strain sequencing project: providing services to taxonomists for standard genome sequencing and annotation.</title>
        <authorList>
            <consortium name="The Broad Institute Genomics Platform"/>
            <consortium name="The Broad Institute Genome Sequencing Center for Infectious Disease"/>
            <person name="Wu L."/>
            <person name="Ma J."/>
        </authorList>
    </citation>
    <scope>NUCLEOTIDE SEQUENCE [LARGE SCALE GENOMIC DNA]</scope>
    <source>
        <strain evidence="8">CECT 7956</strain>
    </source>
</reference>
<feature type="domain" description="RNA polymerase sigma-70 region 2" evidence="5">
    <location>
        <begin position="29"/>
        <end position="96"/>
    </location>
</feature>
<dbReference type="InterPro" id="IPR039425">
    <property type="entry name" value="RNA_pol_sigma-70-like"/>
</dbReference>
<keyword evidence="3" id="KW-0731">Sigma factor</keyword>
<dbReference type="PANTHER" id="PTHR43133">
    <property type="entry name" value="RNA POLYMERASE ECF-TYPE SIGMA FACTO"/>
    <property type="match status" value="1"/>
</dbReference>
<feature type="domain" description="RNA polymerase sigma factor 70 region 4 type 2" evidence="6">
    <location>
        <begin position="142"/>
        <end position="173"/>
    </location>
</feature>
<dbReference type="InterPro" id="IPR013249">
    <property type="entry name" value="RNA_pol_sigma70_r4_t2"/>
</dbReference>
<dbReference type="Pfam" id="PF08281">
    <property type="entry name" value="Sigma70_r4_2"/>
    <property type="match status" value="1"/>
</dbReference>